<keyword evidence="7 9" id="KW-0472">Membrane</keyword>
<evidence type="ECO:0000313" key="10">
    <source>
        <dbReference type="EMBL" id="PRH76245.1"/>
    </source>
</evidence>
<feature type="transmembrane region" description="Helical" evidence="9">
    <location>
        <begin position="323"/>
        <end position="345"/>
    </location>
</feature>
<proteinExistence type="inferred from homology"/>
<dbReference type="GO" id="GO:0005886">
    <property type="term" value="C:plasma membrane"/>
    <property type="evidence" value="ECO:0007669"/>
    <property type="project" value="UniProtKB-SubCell"/>
</dbReference>
<evidence type="ECO:0000256" key="3">
    <source>
        <dbReference type="ARBA" id="ARBA00022448"/>
    </source>
</evidence>
<evidence type="ECO:0000256" key="1">
    <source>
        <dbReference type="ARBA" id="ARBA00004651"/>
    </source>
</evidence>
<dbReference type="GO" id="GO:0055085">
    <property type="term" value="P:transmembrane transport"/>
    <property type="evidence" value="ECO:0007669"/>
    <property type="project" value="InterPro"/>
</dbReference>
<dbReference type="PANTHER" id="PTHR31686:SF1">
    <property type="entry name" value="SULFITE EFFLUX PUMP SSU1"/>
    <property type="match status" value="1"/>
</dbReference>
<dbReference type="InterPro" id="IPR051629">
    <property type="entry name" value="Sulfite_efflux_TDT"/>
</dbReference>
<keyword evidence="11" id="KW-1185">Reference proteome</keyword>
<evidence type="ECO:0000256" key="2">
    <source>
        <dbReference type="ARBA" id="ARBA00008566"/>
    </source>
</evidence>
<dbReference type="PANTHER" id="PTHR31686">
    <property type="match status" value="1"/>
</dbReference>
<feature type="transmembrane region" description="Helical" evidence="9">
    <location>
        <begin position="192"/>
        <end position="215"/>
    </location>
</feature>
<dbReference type="Gene3D" id="1.50.10.150">
    <property type="entry name" value="Voltage-dependent anion channel"/>
    <property type="match status" value="1"/>
</dbReference>
<feature type="transmembrane region" description="Helical" evidence="9">
    <location>
        <begin position="297"/>
        <end position="317"/>
    </location>
</feature>
<dbReference type="Proteomes" id="UP000239322">
    <property type="component" value="Unassembled WGS sequence"/>
</dbReference>
<comment type="similarity">
    <text evidence="2">Belongs to the tellurite-resistance/dicarboxylate transporter (TDT) family.</text>
</comment>
<feature type="transmembrane region" description="Helical" evidence="9">
    <location>
        <begin position="49"/>
        <end position="71"/>
    </location>
</feature>
<evidence type="ECO:0000256" key="7">
    <source>
        <dbReference type="ARBA" id="ARBA00023136"/>
    </source>
</evidence>
<evidence type="ECO:0000256" key="6">
    <source>
        <dbReference type="ARBA" id="ARBA00022989"/>
    </source>
</evidence>
<accession>A0A2S9PPA2</accession>
<evidence type="ECO:0000256" key="5">
    <source>
        <dbReference type="ARBA" id="ARBA00022692"/>
    </source>
</evidence>
<evidence type="ECO:0000256" key="9">
    <source>
        <dbReference type="SAM" id="Phobius"/>
    </source>
</evidence>
<evidence type="ECO:0000313" key="11">
    <source>
        <dbReference type="Proteomes" id="UP000239322"/>
    </source>
</evidence>
<feature type="transmembrane region" description="Helical" evidence="9">
    <location>
        <begin position="262"/>
        <end position="285"/>
    </location>
</feature>
<comment type="caution">
    <text evidence="10">The sequence shown here is derived from an EMBL/GenBank/DDBJ whole genome shotgun (WGS) entry which is preliminary data.</text>
</comment>
<dbReference type="InterPro" id="IPR038665">
    <property type="entry name" value="Voltage-dep_anion_channel_sf"/>
</dbReference>
<feature type="transmembrane region" description="Helical" evidence="9">
    <location>
        <begin position="227"/>
        <end position="250"/>
    </location>
</feature>
<feature type="compositionally biased region" description="Low complexity" evidence="8">
    <location>
        <begin position="371"/>
        <end position="388"/>
    </location>
</feature>
<feature type="transmembrane region" description="Helical" evidence="9">
    <location>
        <begin position="25"/>
        <end position="43"/>
    </location>
</feature>
<gene>
    <name evidence="10" type="ORF">C6N75_26665</name>
</gene>
<protein>
    <submittedName>
        <fullName evidence="10">C4-dicarboxylate ABC transporter</fullName>
    </submittedName>
</protein>
<keyword evidence="3" id="KW-0813">Transport</keyword>
<dbReference type="OrthoDB" id="958273at2"/>
<sequence>MHRPSPVSSAVIAVRRPGVRHLGPNWYAAVMGTAMVAGAGAALRLPAPGLPHALAAVWALSALMLAAMLTARARHWIRHRDRALAQVRDPAVAPFHGCAAMALLAVGGGALTAGRVWTGLPAAVALDAVLYTAGTLLGLAVAVVVPYQMAVHHRAAQPSPVWLLAVVAPMVSASLGPPLAAHLADGPGRRTLLAACCGMFGVSLLAALALLPLVFGRLLTAGPPPAALAPTLFLVLGPLGQSATAAGALADAAPGLPYAPALSVLYGAPVMGFALLWLALAGALVLRARRHGMGFTLAWWAFTFPVGTCVTGAMALARHTGLAAAHWLAAGLYAFLVAAWLTVLVRTAHGLAGGALLRPPPAAPPGGSAGSGPAEPARRPVTAAAAAI</sequence>
<dbReference type="AlphaFoldDB" id="A0A2S9PPA2"/>
<feature type="transmembrane region" description="Helical" evidence="9">
    <location>
        <begin position="161"/>
        <end position="180"/>
    </location>
</feature>
<organism evidence="10 11">
    <name type="scientific">Streptomyces solincola</name>
    <dbReference type="NCBI Taxonomy" id="2100817"/>
    <lineage>
        <taxon>Bacteria</taxon>
        <taxon>Bacillati</taxon>
        <taxon>Actinomycetota</taxon>
        <taxon>Actinomycetes</taxon>
        <taxon>Kitasatosporales</taxon>
        <taxon>Streptomycetaceae</taxon>
        <taxon>Streptomyces</taxon>
    </lineage>
</organism>
<keyword evidence="5 9" id="KW-0812">Transmembrane</keyword>
<dbReference type="EMBL" id="PVLV01000540">
    <property type="protein sequence ID" value="PRH76245.1"/>
    <property type="molecule type" value="Genomic_DNA"/>
</dbReference>
<keyword evidence="6 9" id="KW-1133">Transmembrane helix</keyword>
<keyword evidence="4" id="KW-1003">Cell membrane</keyword>
<dbReference type="RefSeq" id="WP_105871439.1">
    <property type="nucleotide sequence ID" value="NZ_PVLV01000540.1"/>
</dbReference>
<dbReference type="Pfam" id="PF03595">
    <property type="entry name" value="SLAC1"/>
    <property type="match status" value="1"/>
</dbReference>
<name>A0A2S9PPA2_9ACTN</name>
<reference evidence="10 11" key="1">
    <citation type="submission" date="2018-03" db="EMBL/GenBank/DDBJ databases">
        <title>Novel Streptomyces sp. from soil.</title>
        <authorList>
            <person name="Tan G.Y.A."/>
            <person name="Lee Z.Y."/>
        </authorList>
    </citation>
    <scope>NUCLEOTIDE SEQUENCE [LARGE SCALE GENOMIC DNA]</scope>
    <source>
        <strain evidence="10 11">ST5x</strain>
    </source>
</reference>
<feature type="transmembrane region" description="Helical" evidence="9">
    <location>
        <begin position="92"/>
        <end position="117"/>
    </location>
</feature>
<evidence type="ECO:0000256" key="8">
    <source>
        <dbReference type="SAM" id="MobiDB-lite"/>
    </source>
</evidence>
<feature type="transmembrane region" description="Helical" evidence="9">
    <location>
        <begin position="129"/>
        <end position="149"/>
    </location>
</feature>
<comment type="subcellular location">
    <subcellularLocation>
        <location evidence="1">Cell membrane</location>
        <topology evidence="1">Multi-pass membrane protein</topology>
    </subcellularLocation>
</comment>
<feature type="region of interest" description="Disordered" evidence="8">
    <location>
        <begin position="362"/>
        <end position="388"/>
    </location>
</feature>
<evidence type="ECO:0000256" key="4">
    <source>
        <dbReference type="ARBA" id="ARBA00022475"/>
    </source>
</evidence>
<dbReference type="InterPro" id="IPR004695">
    <property type="entry name" value="SLAC1/Mae1/Ssu1/TehA"/>
</dbReference>